<evidence type="ECO:0000313" key="2">
    <source>
        <dbReference type="Proteomes" id="UP000002038"/>
    </source>
</evidence>
<dbReference type="EMBL" id="GG657449">
    <property type="protein sequence ID" value="OAT04610.1"/>
    <property type="molecule type" value="Genomic_DNA"/>
</dbReference>
<name>A0A179U9T3_BLAGS</name>
<dbReference type="Proteomes" id="UP000002038">
    <property type="component" value="Unassembled WGS sequence"/>
</dbReference>
<dbReference type="GeneID" id="8507527"/>
<protein>
    <submittedName>
        <fullName evidence="1">Uncharacterized protein</fullName>
    </submittedName>
</protein>
<dbReference type="KEGG" id="bgh:BDBG_01133"/>
<dbReference type="VEuPathDB" id="FungiDB:BDBG_01133"/>
<sequence>MDEHVASMPIMIYCDVRSTPKAAWFPLAQGLDKNYDDGSGSRFHLASGHQRSPFLRTFLLKLQSVIGSHG</sequence>
<proteinExistence type="predicted"/>
<accession>A0A179U9T3</accession>
<reference evidence="2" key="1">
    <citation type="journal article" date="2015" name="PLoS Genet.">
        <title>The dynamic genome and transcriptome of the human fungal pathogen Blastomyces and close relative Emmonsia.</title>
        <authorList>
            <person name="Munoz J.F."/>
            <person name="Gauthier G.M."/>
            <person name="Desjardins C.A."/>
            <person name="Gallo J.E."/>
            <person name="Holder J."/>
            <person name="Sullivan T.D."/>
            <person name="Marty A.J."/>
            <person name="Carmen J.C."/>
            <person name="Chen Z."/>
            <person name="Ding L."/>
            <person name="Gujja S."/>
            <person name="Magrini V."/>
            <person name="Misas E."/>
            <person name="Mitreva M."/>
            <person name="Priest M."/>
            <person name="Saif S."/>
            <person name="Whiston E.A."/>
            <person name="Young S."/>
            <person name="Zeng Q."/>
            <person name="Goldman W.E."/>
            <person name="Mardis E.R."/>
            <person name="Taylor J.W."/>
            <person name="McEwen J.G."/>
            <person name="Clay O.K."/>
            <person name="Klein B.S."/>
            <person name="Cuomo C.A."/>
        </authorList>
    </citation>
    <scope>NUCLEOTIDE SEQUENCE [LARGE SCALE GENOMIC DNA]</scope>
    <source>
        <strain evidence="2">SLH14081</strain>
    </source>
</reference>
<gene>
    <name evidence="1" type="ORF">BDBG_01133</name>
</gene>
<organism evidence="1 2">
    <name type="scientific">Blastomyces gilchristii (strain SLH14081)</name>
    <name type="common">Blastomyces dermatitidis</name>
    <dbReference type="NCBI Taxonomy" id="559298"/>
    <lineage>
        <taxon>Eukaryota</taxon>
        <taxon>Fungi</taxon>
        <taxon>Dikarya</taxon>
        <taxon>Ascomycota</taxon>
        <taxon>Pezizomycotina</taxon>
        <taxon>Eurotiomycetes</taxon>
        <taxon>Eurotiomycetidae</taxon>
        <taxon>Onygenales</taxon>
        <taxon>Ajellomycetaceae</taxon>
        <taxon>Blastomyces</taxon>
    </lineage>
</organism>
<keyword evidence="2" id="KW-1185">Reference proteome</keyword>
<evidence type="ECO:0000313" key="1">
    <source>
        <dbReference type="EMBL" id="OAT04610.1"/>
    </source>
</evidence>
<dbReference type="AlphaFoldDB" id="A0A179U9T3"/>
<dbReference type="RefSeq" id="XP_031576273.1">
    <property type="nucleotide sequence ID" value="XM_031720199.1"/>
</dbReference>